<proteinExistence type="predicted"/>
<feature type="compositionally biased region" description="Polar residues" evidence="1">
    <location>
        <begin position="120"/>
        <end position="130"/>
    </location>
</feature>
<dbReference type="SMART" id="SM00112">
    <property type="entry name" value="CA"/>
    <property type="match status" value="2"/>
</dbReference>
<reference evidence="4 5" key="1">
    <citation type="submission" date="2017-03" db="EMBL/GenBank/DDBJ databases">
        <authorList>
            <person name="Afonso C.L."/>
            <person name="Miller P.J."/>
            <person name="Scott M.A."/>
            <person name="Spackman E."/>
            <person name="Goraichik I."/>
            <person name="Dimitrov K.M."/>
            <person name="Suarez D.L."/>
            <person name="Swayne D.E."/>
        </authorList>
    </citation>
    <scope>NUCLEOTIDE SEQUENCE [LARGE SCALE GENOMIC DNA]</scope>
    <source>
        <strain evidence="4 5">CECT 7745</strain>
    </source>
</reference>
<evidence type="ECO:0000256" key="1">
    <source>
        <dbReference type="SAM" id="MobiDB-lite"/>
    </source>
</evidence>
<keyword evidence="5" id="KW-1185">Reference proteome</keyword>
<dbReference type="RefSeq" id="WP_085798624.1">
    <property type="nucleotide sequence ID" value="NZ_FWXB01000001.1"/>
</dbReference>
<dbReference type="InterPro" id="IPR002126">
    <property type="entry name" value="Cadherin-like_dom"/>
</dbReference>
<dbReference type="PROSITE" id="PS50268">
    <property type="entry name" value="CADHERIN_2"/>
    <property type="match status" value="1"/>
</dbReference>
<feature type="domain" description="PA14" evidence="3">
    <location>
        <begin position="634"/>
        <end position="781"/>
    </location>
</feature>
<sequence length="954" mass="102150">MEDENYGDGAPEEFQPDSDDLKKKAVAQSSQAAEQLPDGQNRGVLHYGQPHEGDPTGAVLPQSDPRDLDQTALPDNKTESDFSAEQEVGSTYDFGLERREVDQDATRVEAETSSKDIASDTGSSTTQDAGQVTAETESAAADATTPLNVSQDTVEMIENDEVDAERPVDEVPDSEEQTTENRAPTELTMSNLAVAENVEGVVVGTLSVSDPDAGDSHTFSLSDDRFEVVDGQVKLKAGMSLDHEDAAGVSLDVMVTDSGGATFTESFDIAVEDVNEEPTELTMSNLAVAENVEGAVVGTLSVSDQDIGDLHTFSLSDDRFEVVDGRVKLKPDASLDHQDAASVSLDVTVTDSGGATFTESFDIAVADMPDIALDTGFHAKYFDMDQHLDEIDDIDWNSEATHEELVGDINYTNSSNSFWDGGSRDTFGVQITGNIEVEEGGVFNFHIGGDDGVVLYVDGKEVVDNDGLHGYRTRSGEVELEPGAHVIEVRYFENYGHAGLKVEWEGPGIDGRELLAPPDVGELQTVSGMPVTLDLDIDMSQSGAGDISHVIEGLPSGTVVQAGDMIIEVGEAGTAEITGWDTSMLTITPPVDFVGKVDAQLTTNLTLETGDTAVSATGLAFGVDEADLSVPPLELEAGFRASYFDVDHTLRTLDDVNWEADPTKEEVVGEIDYENGRESFWEGGSSDTFGVRITGEITVDEAGSFDFFIGGDDGVVLYVDGIEVIDNDGLHGYRTRSGEIDLEPGTHEIEVRYFENYGHAGLKLEWEGPGTDGRELVRADTDLSVAENGTLEIRLSNADVSEDGSVTISGLPPETILISGDQSAVSDGSDIDLSGWDLDIIELSPPVDFEGVISAEISMTDRAFNGATIESSETFEIEVGDVENASEPDDAHDHMLLADSENPDADGQSWVDDSDTAQGDDDASEDDVMDEPVAESHGNEQSSEMVETYERSDW</sequence>
<feature type="compositionally biased region" description="Acidic residues" evidence="1">
    <location>
        <begin position="912"/>
        <end position="933"/>
    </location>
</feature>
<dbReference type="GO" id="GO:0005509">
    <property type="term" value="F:calcium ion binding"/>
    <property type="evidence" value="ECO:0007669"/>
    <property type="project" value="InterPro"/>
</dbReference>
<dbReference type="AlphaFoldDB" id="A0A1X7BM41"/>
<dbReference type="Gene3D" id="3.90.182.10">
    <property type="entry name" value="Toxin - Anthrax Protective Antigen,domain 1"/>
    <property type="match status" value="2"/>
</dbReference>
<dbReference type="SMART" id="SM00758">
    <property type="entry name" value="PA14"/>
    <property type="match status" value="2"/>
</dbReference>
<dbReference type="EMBL" id="FWXB01000001">
    <property type="protein sequence ID" value="SMC10686.1"/>
    <property type="molecule type" value="Genomic_DNA"/>
</dbReference>
<accession>A0A1X7BM41</accession>
<dbReference type="CDD" id="cd11304">
    <property type="entry name" value="Cadherin_repeat"/>
    <property type="match status" value="2"/>
</dbReference>
<dbReference type="SUPFAM" id="SSF56988">
    <property type="entry name" value="Anthrax protective antigen"/>
    <property type="match status" value="2"/>
</dbReference>
<dbReference type="Gene3D" id="2.60.40.60">
    <property type="entry name" value="Cadherins"/>
    <property type="match status" value="2"/>
</dbReference>
<feature type="compositionally biased region" description="Acidic residues" evidence="1">
    <location>
        <begin position="1"/>
        <end position="18"/>
    </location>
</feature>
<feature type="compositionally biased region" description="Low complexity" evidence="1">
    <location>
        <begin position="133"/>
        <end position="145"/>
    </location>
</feature>
<dbReference type="PROSITE" id="PS51820">
    <property type="entry name" value="PA14"/>
    <property type="match status" value="2"/>
</dbReference>
<dbReference type="Proteomes" id="UP000193224">
    <property type="component" value="Unassembled WGS sequence"/>
</dbReference>
<feature type="region of interest" description="Disordered" evidence="1">
    <location>
        <begin position="1"/>
        <end position="183"/>
    </location>
</feature>
<dbReference type="SUPFAM" id="SSF49313">
    <property type="entry name" value="Cadherin-like"/>
    <property type="match status" value="2"/>
</dbReference>
<feature type="region of interest" description="Disordered" evidence="1">
    <location>
        <begin position="895"/>
        <end position="954"/>
    </location>
</feature>
<feature type="domain" description="PA14" evidence="3">
    <location>
        <begin position="372"/>
        <end position="519"/>
    </location>
</feature>
<dbReference type="GO" id="GO:0007156">
    <property type="term" value="P:homophilic cell adhesion via plasma membrane adhesion molecules"/>
    <property type="evidence" value="ECO:0007669"/>
    <property type="project" value="InterPro"/>
</dbReference>
<evidence type="ECO:0000313" key="4">
    <source>
        <dbReference type="EMBL" id="SMC10686.1"/>
    </source>
</evidence>
<dbReference type="InterPro" id="IPR037524">
    <property type="entry name" value="PA14/GLEYA"/>
</dbReference>
<protein>
    <submittedName>
        <fullName evidence="4">PA14 domain protein</fullName>
    </submittedName>
</protein>
<evidence type="ECO:0000259" key="3">
    <source>
        <dbReference type="PROSITE" id="PS51820"/>
    </source>
</evidence>
<organism evidence="4 5">
    <name type="scientific">Roseovarius aestuarii</name>
    <dbReference type="NCBI Taxonomy" id="475083"/>
    <lineage>
        <taxon>Bacteria</taxon>
        <taxon>Pseudomonadati</taxon>
        <taxon>Pseudomonadota</taxon>
        <taxon>Alphaproteobacteria</taxon>
        <taxon>Rhodobacterales</taxon>
        <taxon>Roseobacteraceae</taxon>
        <taxon>Roseovarius</taxon>
    </lineage>
</organism>
<gene>
    <name evidence="4" type="ORF">ROA7745_00493</name>
</gene>
<dbReference type="GO" id="GO:0016020">
    <property type="term" value="C:membrane"/>
    <property type="evidence" value="ECO:0007669"/>
    <property type="project" value="InterPro"/>
</dbReference>
<dbReference type="InterPro" id="IPR011658">
    <property type="entry name" value="PA14_dom"/>
</dbReference>
<feature type="domain" description="Cadherin" evidence="2">
    <location>
        <begin position="200"/>
        <end position="280"/>
    </location>
</feature>
<dbReference type="InterPro" id="IPR015919">
    <property type="entry name" value="Cadherin-like_sf"/>
</dbReference>
<dbReference type="Pfam" id="PF07691">
    <property type="entry name" value="PA14"/>
    <property type="match status" value="2"/>
</dbReference>
<evidence type="ECO:0000259" key="2">
    <source>
        <dbReference type="PROSITE" id="PS50268"/>
    </source>
</evidence>
<dbReference type="OrthoDB" id="220114at2"/>
<evidence type="ECO:0000313" key="5">
    <source>
        <dbReference type="Proteomes" id="UP000193224"/>
    </source>
</evidence>
<name>A0A1X7BM41_9RHOB</name>
<feature type="compositionally biased region" description="Basic and acidic residues" evidence="1">
    <location>
        <begin position="95"/>
        <end position="118"/>
    </location>
</feature>